<keyword evidence="2" id="KW-0519">Myristate</keyword>
<dbReference type="InterPro" id="IPR002048">
    <property type="entry name" value="EF_hand_dom"/>
</dbReference>
<evidence type="ECO:0000256" key="6">
    <source>
        <dbReference type="SAM" id="MobiDB-lite"/>
    </source>
</evidence>
<evidence type="ECO:0000256" key="5">
    <source>
        <dbReference type="ARBA" id="ARBA00023288"/>
    </source>
</evidence>
<dbReference type="Gene3D" id="1.10.238.10">
    <property type="entry name" value="EF-hand"/>
    <property type="match status" value="1"/>
</dbReference>
<dbReference type="OrthoDB" id="191686at2759"/>
<feature type="compositionally biased region" description="Polar residues" evidence="6">
    <location>
        <begin position="13"/>
        <end position="35"/>
    </location>
</feature>
<keyword evidence="4" id="KW-0677">Repeat</keyword>
<dbReference type="EMBL" id="MPUH01000575">
    <property type="protein sequence ID" value="OMJ77442.1"/>
    <property type="molecule type" value="Genomic_DNA"/>
</dbReference>
<keyword evidence="3" id="KW-0479">Metal-binding</keyword>
<comment type="caution">
    <text evidence="8">The sequence shown here is derived from an EMBL/GenBank/DDBJ whole genome shotgun (WGS) entry which is preliminary data.</text>
</comment>
<dbReference type="AlphaFoldDB" id="A0A1R2BKW8"/>
<feature type="region of interest" description="Disordered" evidence="6">
    <location>
        <begin position="1"/>
        <end position="35"/>
    </location>
</feature>
<evidence type="ECO:0000256" key="2">
    <source>
        <dbReference type="ARBA" id="ARBA00022707"/>
    </source>
</evidence>
<evidence type="ECO:0000256" key="4">
    <source>
        <dbReference type="ARBA" id="ARBA00022737"/>
    </source>
</evidence>
<organism evidence="8 9">
    <name type="scientific">Stentor coeruleus</name>
    <dbReference type="NCBI Taxonomy" id="5963"/>
    <lineage>
        <taxon>Eukaryota</taxon>
        <taxon>Sar</taxon>
        <taxon>Alveolata</taxon>
        <taxon>Ciliophora</taxon>
        <taxon>Postciliodesmatophora</taxon>
        <taxon>Heterotrichea</taxon>
        <taxon>Heterotrichida</taxon>
        <taxon>Stentoridae</taxon>
        <taxon>Stentor</taxon>
    </lineage>
</organism>
<proteinExistence type="inferred from homology"/>
<dbReference type="SUPFAM" id="SSF47473">
    <property type="entry name" value="EF-hand"/>
    <property type="match status" value="1"/>
</dbReference>
<dbReference type="PANTHER" id="PTHR23055">
    <property type="entry name" value="CALCIUM BINDING PROTEINS"/>
    <property type="match status" value="1"/>
</dbReference>
<gene>
    <name evidence="8" type="ORF">SteCoe_22960</name>
</gene>
<keyword evidence="5" id="KW-0449">Lipoprotein</keyword>
<keyword evidence="9" id="KW-1185">Reference proteome</keyword>
<protein>
    <recommendedName>
        <fullName evidence="7">EF-hand domain-containing protein</fullName>
    </recommendedName>
</protein>
<evidence type="ECO:0000256" key="3">
    <source>
        <dbReference type="ARBA" id="ARBA00022723"/>
    </source>
</evidence>
<dbReference type="Proteomes" id="UP000187209">
    <property type="component" value="Unassembled WGS sequence"/>
</dbReference>
<accession>A0A1R2BKW8</accession>
<reference evidence="8 9" key="1">
    <citation type="submission" date="2016-11" db="EMBL/GenBank/DDBJ databases">
        <title>The macronuclear genome of Stentor coeruleus: a giant cell with tiny introns.</title>
        <authorList>
            <person name="Slabodnick M."/>
            <person name="Ruby J.G."/>
            <person name="Reiff S.B."/>
            <person name="Swart E.C."/>
            <person name="Gosai S."/>
            <person name="Prabakaran S."/>
            <person name="Witkowska E."/>
            <person name="Larue G.E."/>
            <person name="Fisher S."/>
            <person name="Freeman R.M."/>
            <person name="Gunawardena J."/>
            <person name="Chu W."/>
            <person name="Stover N.A."/>
            <person name="Gregory B.D."/>
            <person name="Nowacki M."/>
            <person name="Derisi J."/>
            <person name="Roy S.W."/>
            <person name="Marshall W.F."/>
            <person name="Sood P."/>
        </authorList>
    </citation>
    <scope>NUCLEOTIDE SEQUENCE [LARGE SCALE GENOMIC DNA]</scope>
    <source>
        <strain evidence="8">WM001</strain>
    </source>
</reference>
<evidence type="ECO:0000313" key="9">
    <source>
        <dbReference type="Proteomes" id="UP000187209"/>
    </source>
</evidence>
<sequence>MRKSPNRSRGGEYSNTSSRKNLNNSSNTASQKNLSNNLSRDLSRIDAYSQQELKQIRLEYKKYCNKVEIMTKKGFFDYFHLEDLDGTLVGERLYSCFAPTGSIDFAKFIKSISILSHGLLDEKIAFWFMLFDIKKNGIIEKSDMKKVLLSLLNAMIDIEVDREDVYYIQEDVKAMSVQEREEAIEAILDNFASVLTFEEFSNYMKNNPIFRQVLEST</sequence>
<dbReference type="PANTHER" id="PTHR23055:SF178">
    <property type="entry name" value="NEUROCALCIN HOMOLOG"/>
    <property type="match status" value="1"/>
</dbReference>
<evidence type="ECO:0000256" key="1">
    <source>
        <dbReference type="ARBA" id="ARBA00006049"/>
    </source>
</evidence>
<comment type="similarity">
    <text evidence="1">Belongs to the recoverin family.</text>
</comment>
<dbReference type="InterPro" id="IPR011992">
    <property type="entry name" value="EF-hand-dom_pair"/>
</dbReference>
<dbReference type="PROSITE" id="PS50222">
    <property type="entry name" value="EF_HAND_2"/>
    <property type="match status" value="1"/>
</dbReference>
<feature type="domain" description="EF-hand" evidence="7">
    <location>
        <begin position="119"/>
        <end position="154"/>
    </location>
</feature>
<evidence type="ECO:0000313" key="8">
    <source>
        <dbReference type="EMBL" id="OMJ77442.1"/>
    </source>
</evidence>
<dbReference type="GO" id="GO:0005509">
    <property type="term" value="F:calcium ion binding"/>
    <property type="evidence" value="ECO:0007669"/>
    <property type="project" value="InterPro"/>
</dbReference>
<name>A0A1R2BKW8_9CILI</name>
<evidence type="ECO:0000259" key="7">
    <source>
        <dbReference type="PROSITE" id="PS50222"/>
    </source>
</evidence>
<dbReference type="InterPro" id="IPR028846">
    <property type="entry name" value="Recoverin"/>
</dbReference>